<dbReference type="InterPro" id="IPR050171">
    <property type="entry name" value="MFS_Transporters"/>
</dbReference>
<evidence type="ECO:0000256" key="7">
    <source>
        <dbReference type="SAM" id="Phobius"/>
    </source>
</evidence>
<accession>A0A0R2C4Q4</accession>
<protein>
    <submittedName>
        <fullName evidence="9">Transporter, major facilitator family</fullName>
    </submittedName>
</protein>
<dbReference type="Gene3D" id="1.20.1250.20">
    <property type="entry name" value="MFS general substrate transporter like domains"/>
    <property type="match status" value="2"/>
</dbReference>
<feature type="transmembrane region" description="Helical" evidence="7">
    <location>
        <begin position="104"/>
        <end position="124"/>
    </location>
</feature>
<keyword evidence="2" id="KW-0813">Transport</keyword>
<feature type="transmembrane region" description="Helical" evidence="7">
    <location>
        <begin position="78"/>
        <end position="98"/>
    </location>
</feature>
<keyword evidence="10" id="KW-1185">Reference proteome</keyword>
<dbReference type="EMBL" id="AYZK01000007">
    <property type="protein sequence ID" value="KRM86600.1"/>
    <property type="molecule type" value="Genomic_DNA"/>
</dbReference>
<dbReference type="PATRIC" id="fig|1423810.4.peg.1838"/>
<feature type="transmembrane region" description="Helical" evidence="7">
    <location>
        <begin position="12"/>
        <end position="33"/>
    </location>
</feature>
<evidence type="ECO:0000256" key="5">
    <source>
        <dbReference type="ARBA" id="ARBA00022989"/>
    </source>
</evidence>
<dbReference type="Proteomes" id="UP000051789">
    <property type="component" value="Unassembled WGS sequence"/>
</dbReference>
<dbReference type="STRING" id="1423810.FD19_GL001790"/>
<dbReference type="PROSITE" id="PS50850">
    <property type="entry name" value="MFS"/>
    <property type="match status" value="2"/>
</dbReference>
<feature type="transmembrane region" description="Helical" evidence="7">
    <location>
        <begin position="243"/>
        <end position="265"/>
    </location>
</feature>
<dbReference type="InterPro" id="IPR011701">
    <property type="entry name" value="MFS"/>
</dbReference>
<feature type="transmembrane region" description="Helical" evidence="7">
    <location>
        <begin position="300"/>
        <end position="322"/>
    </location>
</feature>
<keyword evidence="4 7" id="KW-0812">Transmembrane</keyword>
<dbReference type="PANTHER" id="PTHR23517:SF10">
    <property type="entry name" value="MAJOR FACILITATOR SUPERFAMILY (MFS) PROFILE DOMAIN-CONTAINING PROTEIN"/>
    <property type="match status" value="1"/>
</dbReference>
<dbReference type="PANTHER" id="PTHR23517">
    <property type="entry name" value="RESISTANCE PROTEIN MDTM, PUTATIVE-RELATED-RELATED"/>
    <property type="match status" value="1"/>
</dbReference>
<dbReference type="SUPFAM" id="SSF103473">
    <property type="entry name" value="MFS general substrate transporter"/>
    <property type="match status" value="1"/>
</dbReference>
<evidence type="ECO:0000256" key="6">
    <source>
        <dbReference type="ARBA" id="ARBA00023136"/>
    </source>
</evidence>
<comment type="subcellular location">
    <subcellularLocation>
        <location evidence="1">Cell membrane</location>
        <topology evidence="1">Multi-pass membrane protein</topology>
    </subcellularLocation>
</comment>
<organism evidence="9 10">
    <name type="scientific">Lacticaseibacillus thailandensis DSM 22698 = JCM 13996</name>
    <dbReference type="NCBI Taxonomy" id="1423810"/>
    <lineage>
        <taxon>Bacteria</taxon>
        <taxon>Bacillati</taxon>
        <taxon>Bacillota</taxon>
        <taxon>Bacilli</taxon>
        <taxon>Lactobacillales</taxon>
        <taxon>Lactobacillaceae</taxon>
        <taxon>Lacticaseibacillus</taxon>
    </lineage>
</organism>
<evidence type="ECO:0000256" key="2">
    <source>
        <dbReference type="ARBA" id="ARBA00022448"/>
    </source>
</evidence>
<feature type="transmembrane region" description="Helical" evidence="7">
    <location>
        <begin position="164"/>
        <end position="182"/>
    </location>
</feature>
<feature type="domain" description="Major facilitator superfamily (MFS) profile" evidence="8">
    <location>
        <begin position="1"/>
        <end position="185"/>
    </location>
</feature>
<proteinExistence type="predicted"/>
<feature type="transmembrane region" description="Helical" evidence="7">
    <location>
        <begin position="277"/>
        <end position="294"/>
    </location>
</feature>
<dbReference type="InterPro" id="IPR020846">
    <property type="entry name" value="MFS_dom"/>
</dbReference>
<evidence type="ECO:0000256" key="1">
    <source>
        <dbReference type="ARBA" id="ARBA00004651"/>
    </source>
</evidence>
<comment type="caution">
    <text evidence="9">The sequence shown here is derived from an EMBL/GenBank/DDBJ whole genome shotgun (WGS) entry which is preliminary data.</text>
</comment>
<keyword evidence="5 7" id="KW-1133">Transmembrane helix</keyword>
<feature type="transmembrane region" description="Helical" evidence="7">
    <location>
        <begin position="203"/>
        <end position="223"/>
    </location>
</feature>
<keyword evidence="3" id="KW-1003">Cell membrane</keyword>
<evidence type="ECO:0000313" key="10">
    <source>
        <dbReference type="Proteomes" id="UP000051789"/>
    </source>
</evidence>
<feature type="transmembrane region" description="Helical" evidence="7">
    <location>
        <begin position="334"/>
        <end position="357"/>
    </location>
</feature>
<evidence type="ECO:0000259" key="8">
    <source>
        <dbReference type="PROSITE" id="PS50850"/>
    </source>
</evidence>
<gene>
    <name evidence="9" type="ORF">FD19_GL001790</name>
</gene>
<sequence length="394" mass="43530">MAVVSTQRELKLKWLFLGYLITNTGASFIWPLTTIYMHQYLGETLTTAGIVLFFNSMAQVVGNIIGGRMFDRWREDRTMLIGVILVTTATGLLVPFHAWPAYPIFLVISGFGSGIVMTAINGFATRIQNHTSSYVFNVLYFTSNLGLVFGTLAVGFVLPLGITIVFALAFAMYLLLFVIWFSEYRGLAQPRHAVPGASAKARVHLALPVITVLTTLVIVWLFYEQWNSNISAYMLGMGLKVRDYSFLWTINAVLIVTFQPVLTFFDDWLSRHLNGRIYSGIALLAVSFPLLIVAHHYGMFVASMTILTLGEITALPAISTYVDRFAPETQKGRYQGFVQGCAASGRALGPLVGAIIIDGSSYRVLFVAATVVITIVACIHAVINRTWRQPSQAD</sequence>
<dbReference type="GO" id="GO:0022857">
    <property type="term" value="F:transmembrane transporter activity"/>
    <property type="evidence" value="ECO:0007669"/>
    <property type="project" value="InterPro"/>
</dbReference>
<evidence type="ECO:0000313" key="9">
    <source>
        <dbReference type="EMBL" id="KRM86600.1"/>
    </source>
</evidence>
<dbReference type="CDD" id="cd17329">
    <property type="entry name" value="MFS_MdtH_MDR_like"/>
    <property type="match status" value="1"/>
</dbReference>
<name>A0A0R2C4Q4_9LACO</name>
<keyword evidence="6 7" id="KW-0472">Membrane</keyword>
<dbReference type="InterPro" id="IPR036259">
    <property type="entry name" value="MFS_trans_sf"/>
</dbReference>
<reference evidence="9 10" key="1">
    <citation type="journal article" date="2015" name="Genome Announc.">
        <title>Expanding the biotechnology potential of lactobacilli through comparative genomics of 213 strains and associated genera.</title>
        <authorList>
            <person name="Sun Z."/>
            <person name="Harris H.M."/>
            <person name="McCann A."/>
            <person name="Guo C."/>
            <person name="Argimon S."/>
            <person name="Zhang W."/>
            <person name="Yang X."/>
            <person name="Jeffery I.B."/>
            <person name="Cooney J.C."/>
            <person name="Kagawa T.F."/>
            <person name="Liu W."/>
            <person name="Song Y."/>
            <person name="Salvetti E."/>
            <person name="Wrobel A."/>
            <person name="Rasinkangas P."/>
            <person name="Parkhill J."/>
            <person name="Rea M.C."/>
            <person name="O'Sullivan O."/>
            <person name="Ritari J."/>
            <person name="Douillard F.P."/>
            <person name="Paul Ross R."/>
            <person name="Yang R."/>
            <person name="Briner A.E."/>
            <person name="Felis G.E."/>
            <person name="de Vos W.M."/>
            <person name="Barrangou R."/>
            <person name="Klaenhammer T.R."/>
            <person name="Caufield P.W."/>
            <person name="Cui Y."/>
            <person name="Zhang H."/>
            <person name="O'Toole P.W."/>
        </authorList>
    </citation>
    <scope>NUCLEOTIDE SEQUENCE [LARGE SCALE GENOMIC DNA]</scope>
    <source>
        <strain evidence="9 10">DSM 22698</strain>
    </source>
</reference>
<dbReference type="AlphaFoldDB" id="A0A0R2C4Q4"/>
<feature type="transmembrane region" description="Helical" evidence="7">
    <location>
        <begin position="363"/>
        <end position="383"/>
    </location>
</feature>
<dbReference type="Pfam" id="PF07690">
    <property type="entry name" value="MFS_1"/>
    <property type="match status" value="1"/>
</dbReference>
<evidence type="ECO:0000256" key="3">
    <source>
        <dbReference type="ARBA" id="ARBA00022475"/>
    </source>
</evidence>
<feature type="transmembrane region" description="Helical" evidence="7">
    <location>
        <begin position="45"/>
        <end position="66"/>
    </location>
</feature>
<feature type="transmembrane region" description="Helical" evidence="7">
    <location>
        <begin position="136"/>
        <end position="158"/>
    </location>
</feature>
<feature type="domain" description="Major facilitator superfamily (MFS) profile" evidence="8">
    <location>
        <begin position="203"/>
        <end position="394"/>
    </location>
</feature>
<evidence type="ECO:0000256" key="4">
    <source>
        <dbReference type="ARBA" id="ARBA00022692"/>
    </source>
</evidence>
<dbReference type="GO" id="GO:0005886">
    <property type="term" value="C:plasma membrane"/>
    <property type="evidence" value="ECO:0007669"/>
    <property type="project" value="UniProtKB-SubCell"/>
</dbReference>